<dbReference type="GO" id="GO:0004672">
    <property type="term" value="F:protein kinase activity"/>
    <property type="evidence" value="ECO:0007669"/>
    <property type="project" value="InterPro"/>
</dbReference>
<dbReference type="Gene3D" id="1.10.510.10">
    <property type="entry name" value="Transferase(Phosphotransferase) domain 1"/>
    <property type="match status" value="1"/>
</dbReference>
<sequence>MKYEDFVSLLTTGQFTEKEFLEYDQYESELLSHARKFLTDACRIKDLTSQILVDRRSEHPVAGGGFADIFHSALNNNNQVAIKTWKRPSPRSLCFKYREMIEAAYNWSQIRHENINVLLGFTTFQNTIGLVSYWASNGIIQQYIHNRPSVD</sequence>
<dbReference type="Pfam" id="PF07714">
    <property type="entry name" value="PK_Tyr_Ser-Thr"/>
    <property type="match status" value="1"/>
</dbReference>
<feature type="domain" description="Serine-threonine/tyrosine-protein kinase catalytic" evidence="1">
    <location>
        <begin position="60"/>
        <end position="147"/>
    </location>
</feature>
<feature type="non-terminal residue" evidence="2">
    <location>
        <position position="1"/>
    </location>
</feature>
<evidence type="ECO:0000259" key="1">
    <source>
        <dbReference type="Pfam" id="PF07714"/>
    </source>
</evidence>
<dbReference type="InterPro" id="IPR011009">
    <property type="entry name" value="Kinase-like_dom_sf"/>
</dbReference>
<dbReference type="AlphaFoldDB" id="A0A8H2XGE1"/>
<evidence type="ECO:0000313" key="2">
    <source>
        <dbReference type="EMBL" id="CAE6421619.1"/>
    </source>
</evidence>
<protein>
    <recommendedName>
        <fullName evidence="1">Serine-threonine/tyrosine-protein kinase catalytic domain-containing protein</fullName>
    </recommendedName>
</protein>
<dbReference type="Proteomes" id="UP000663840">
    <property type="component" value="Unassembled WGS sequence"/>
</dbReference>
<evidence type="ECO:0000313" key="3">
    <source>
        <dbReference type="Proteomes" id="UP000663840"/>
    </source>
</evidence>
<gene>
    <name evidence="2" type="ORF">RDB_LOCUS55690</name>
</gene>
<dbReference type="EMBL" id="CAJMWR010001291">
    <property type="protein sequence ID" value="CAE6421619.1"/>
    <property type="molecule type" value="Genomic_DNA"/>
</dbReference>
<proteinExistence type="predicted"/>
<name>A0A8H2XGE1_9AGAM</name>
<dbReference type="SUPFAM" id="SSF56112">
    <property type="entry name" value="Protein kinase-like (PK-like)"/>
    <property type="match status" value="1"/>
</dbReference>
<accession>A0A8H2XGE1</accession>
<organism evidence="2 3">
    <name type="scientific">Rhizoctonia solani</name>
    <dbReference type="NCBI Taxonomy" id="456999"/>
    <lineage>
        <taxon>Eukaryota</taxon>
        <taxon>Fungi</taxon>
        <taxon>Dikarya</taxon>
        <taxon>Basidiomycota</taxon>
        <taxon>Agaricomycotina</taxon>
        <taxon>Agaricomycetes</taxon>
        <taxon>Cantharellales</taxon>
        <taxon>Ceratobasidiaceae</taxon>
        <taxon>Rhizoctonia</taxon>
    </lineage>
</organism>
<dbReference type="InterPro" id="IPR001245">
    <property type="entry name" value="Ser-Thr/Tyr_kinase_cat_dom"/>
</dbReference>
<reference evidence="2" key="1">
    <citation type="submission" date="2021-01" db="EMBL/GenBank/DDBJ databases">
        <authorList>
            <person name="Kaushik A."/>
        </authorList>
    </citation>
    <scope>NUCLEOTIDE SEQUENCE</scope>
    <source>
        <strain evidence="2">AG1-1A</strain>
    </source>
</reference>
<comment type="caution">
    <text evidence="2">The sequence shown here is derived from an EMBL/GenBank/DDBJ whole genome shotgun (WGS) entry which is preliminary data.</text>
</comment>